<keyword evidence="1" id="KW-1133">Transmembrane helix</keyword>
<accession>A0ABW5PK42</accession>
<proteinExistence type="predicted"/>
<gene>
    <name evidence="2" type="ORF">ACFSUF_20110</name>
</gene>
<protein>
    <submittedName>
        <fullName evidence="2">Uncharacterized protein</fullName>
    </submittedName>
</protein>
<keyword evidence="3" id="KW-1185">Reference proteome</keyword>
<dbReference type="RefSeq" id="WP_377605910.1">
    <property type="nucleotide sequence ID" value="NZ_JBHUME010000013.1"/>
</dbReference>
<sequence length="49" mass="5231">MDKLVVGIIAAIILMGVTFWIFNNPNGIGEGLDNGAENIKVKIEDATSQ</sequence>
<evidence type="ECO:0000313" key="3">
    <source>
        <dbReference type="Proteomes" id="UP001597541"/>
    </source>
</evidence>
<reference evidence="3" key="1">
    <citation type="journal article" date="2019" name="Int. J. Syst. Evol. Microbiol.">
        <title>The Global Catalogue of Microorganisms (GCM) 10K type strain sequencing project: providing services to taxonomists for standard genome sequencing and annotation.</title>
        <authorList>
            <consortium name="The Broad Institute Genomics Platform"/>
            <consortium name="The Broad Institute Genome Sequencing Center for Infectious Disease"/>
            <person name="Wu L."/>
            <person name="Ma J."/>
        </authorList>
    </citation>
    <scope>NUCLEOTIDE SEQUENCE [LARGE SCALE GENOMIC DNA]</scope>
    <source>
        <strain evidence="3">KCTC 3950</strain>
    </source>
</reference>
<dbReference type="Proteomes" id="UP001597541">
    <property type="component" value="Unassembled WGS sequence"/>
</dbReference>
<dbReference type="EMBL" id="JBHUME010000013">
    <property type="protein sequence ID" value="MFD2614722.1"/>
    <property type="molecule type" value="Genomic_DNA"/>
</dbReference>
<organism evidence="2 3">
    <name type="scientific">Paenibacillus gansuensis</name>
    <dbReference type="NCBI Taxonomy" id="306542"/>
    <lineage>
        <taxon>Bacteria</taxon>
        <taxon>Bacillati</taxon>
        <taxon>Bacillota</taxon>
        <taxon>Bacilli</taxon>
        <taxon>Bacillales</taxon>
        <taxon>Paenibacillaceae</taxon>
        <taxon>Paenibacillus</taxon>
    </lineage>
</organism>
<evidence type="ECO:0000256" key="1">
    <source>
        <dbReference type="SAM" id="Phobius"/>
    </source>
</evidence>
<feature type="transmembrane region" description="Helical" evidence="1">
    <location>
        <begin position="5"/>
        <end position="22"/>
    </location>
</feature>
<keyword evidence="1" id="KW-0472">Membrane</keyword>
<keyword evidence="1" id="KW-0812">Transmembrane</keyword>
<name>A0ABW5PK42_9BACL</name>
<comment type="caution">
    <text evidence="2">The sequence shown here is derived from an EMBL/GenBank/DDBJ whole genome shotgun (WGS) entry which is preliminary data.</text>
</comment>
<evidence type="ECO:0000313" key="2">
    <source>
        <dbReference type="EMBL" id="MFD2614722.1"/>
    </source>
</evidence>